<evidence type="ECO:0000256" key="4">
    <source>
        <dbReference type="ARBA" id="ARBA00022741"/>
    </source>
</evidence>
<keyword evidence="11" id="KW-1185">Reference proteome</keyword>
<keyword evidence="4" id="KW-0547">Nucleotide-binding</keyword>
<feature type="non-terminal residue" evidence="10">
    <location>
        <position position="1"/>
    </location>
</feature>
<proteinExistence type="predicted"/>
<dbReference type="GO" id="GO:0000819">
    <property type="term" value="P:sister chromatid segregation"/>
    <property type="evidence" value="ECO:0007669"/>
    <property type="project" value="TreeGrafter"/>
</dbReference>
<dbReference type="InterPro" id="IPR050634">
    <property type="entry name" value="DNA_Topoisomerase_II"/>
</dbReference>
<evidence type="ECO:0000313" key="11">
    <source>
        <dbReference type="Proteomes" id="UP000054564"/>
    </source>
</evidence>
<evidence type="ECO:0000256" key="9">
    <source>
        <dbReference type="SAM" id="MobiDB-lite"/>
    </source>
</evidence>
<reference evidence="11" key="1">
    <citation type="submission" date="2014-03" db="EMBL/GenBank/DDBJ databases">
        <title>The Genome Sequence of Puccinia striiformis f. sp. tritici PST-78.</title>
        <authorList>
            <consortium name="The Broad Institute Genome Sequencing Platform"/>
            <person name="Cuomo C."/>
            <person name="Hulbert S."/>
            <person name="Chen X."/>
            <person name="Walker B."/>
            <person name="Young S.K."/>
            <person name="Zeng Q."/>
            <person name="Gargeya S."/>
            <person name="Fitzgerald M."/>
            <person name="Haas B."/>
            <person name="Abouelleil A."/>
            <person name="Alvarado L."/>
            <person name="Arachchi H.M."/>
            <person name="Berlin A.M."/>
            <person name="Chapman S.B."/>
            <person name="Goldberg J."/>
            <person name="Griggs A."/>
            <person name="Gujja S."/>
            <person name="Hansen M."/>
            <person name="Howarth C."/>
            <person name="Imamovic A."/>
            <person name="Larimer J."/>
            <person name="McCowan C."/>
            <person name="Montmayeur A."/>
            <person name="Murphy C."/>
            <person name="Neiman D."/>
            <person name="Pearson M."/>
            <person name="Priest M."/>
            <person name="Roberts A."/>
            <person name="Saif S."/>
            <person name="Shea T."/>
            <person name="Sisk P."/>
            <person name="Sykes S."/>
            <person name="Wortman J."/>
            <person name="Nusbaum C."/>
            <person name="Birren B."/>
        </authorList>
    </citation>
    <scope>NUCLEOTIDE SEQUENCE [LARGE SCALE GENOMIC DNA]</scope>
    <source>
        <strain evidence="11">race PST-78</strain>
    </source>
</reference>
<keyword evidence="8 10" id="KW-0413">Isomerase</keyword>
<comment type="catalytic activity">
    <reaction evidence="1">
        <text>ATP-dependent breakage, passage and rejoining of double-stranded DNA.</text>
        <dbReference type="EC" id="5.6.2.2"/>
    </reaction>
</comment>
<dbReference type="EC" id="5.6.2.2" evidence="3"/>
<dbReference type="Proteomes" id="UP000054564">
    <property type="component" value="Unassembled WGS sequence"/>
</dbReference>
<dbReference type="InterPro" id="IPR013757">
    <property type="entry name" value="Topo_IIA_A_a_sf"/>
</dbReference>
<keyword evidence="6" id="KW-0799">Topoisomerase</keyword>
<sequence>LAYYQKRKEYLVNDLTLSYERLSNQARFVLMIIEKKLIVSNRKKAEIVAELRKLEFRPFPVKPKPKTAGDPDQVDEEGNEEEDNDVKGSAGGAAGDFDYLWDGYLSFNR</sequence>
<feature type="compositionally biased region" description="Acidic residues" evidence="9">
    <location>
        <begin position="72"/>
        <end position="84"/>
    </location>
</feature>
<comment type="caution">
    <text evidence="10">The sequence shown here is derived from an EMBL/GenBank/DDBJ whole genome shotgun (WGS) entry which is preliminary data.</text>
</comment>
<evidence type="ECO:0000256" key="3">
    <source>
        <dbReference type="ARBA" id="ARBA00012895"/>
    </source>
</evidence>
<dbReference type="PANTHER" id="PTHR10169">
    <property type="entry name" value="DNA TOPOISOMERASE/GYRASE"/>
    <property type="match status" value="1"/>
</dbReference>
<name>A0A0L0UI60_9BASI</name>
<dbReference type="Gene3D" id="1.10.268.10">
    <property type="entry name" value="Topoisomerase, domain 3"/>
    <property type="match status" value="1"/>
</dbReference>
<evidence type="ECO:0000256" key="1">
    <source>
        <dbReference type="ARBA" id="ARBA00000185"/>
    </source>
</evidence>
<evidence type="ECO:0000256" key="5">
    <source>
        <dbReference type="ARBA" id="ARBA00022840"/>
    </source>
</evidence>
<feature type="region of interest" description="Disordered" evidence="9">
    <location>
        <begin position="59"/>
        <end position="98"/>
    </location>
</feature>
<protein>
    <recommendedName>
        <fullName evidence="3">DNA topoisomerase (ATP-hydrolyzing)</fullName>
        <ecNumber evidence="3">5.6.2.2</ecNumber>
    </recommendedName>
</protein>
<evidence type="ECO:0000256" key="7">
    <source>
        <dbReference type="ARBA" id="ARBA00023125"/>
    </source>
</evidence>
<dbReference type="AlphaFoldDB" id="A0A0L0UI60"/>
<dbReference type="GO" id="GO:0003677">
    <property type="term" value="F:DNA binding"/>
    <property type="evidence" value="ECO:0007669"/>
    <property type="project" value="UniProtKB-KW"/>
</dbReference>
<comment type="cofactor">
    <cofactor evidence="2">
        <name>Mg(2+)</name>
        <dbReference type="ChEBI" id="CHEBI:18420"/>
    </cofactor>
</comment>
<evidence type="ECO:0000256" key="2">
    <source>
        <dbReference type="ARBA" id="ARBA00001946"/>
    </source>
</evidence>
<gene>
    <name evidence="10" type="ORF">PSTG_20017</name>
</gene>
<dbReference type="EMBL" id="AJIL01008849">
    <property type="protein sequence ID" value="KNE86620.1"/>
    <property type="molecule type" value="Genomic_DNA"/>
</dbReference>
<keyword evidence="7" id="KW-0238">DNA-binding</keyword>
<dbReference type="STRING" id="1165861.A0A0L0UI60"/>
<dbReference type="InterPro" id="IPR013760">
    <property type="entry name" value="Topo_IIA-like_dom_sf"/>
</dbReference>
<evidence type="ECO:0000313" key="10">
    <source>
        <dbReference type="EMBL" id="KNE86620.1"/>
    </source>
</evidence>
<dbReference type="GO" id="GO:0005634">
    <property type="term" value="C:nucleus"/>
    <property type="evidence" value="ECO:0007669"/>
    <property type="project" value="TreeGrafter"/>
</dbReference>
<dbReference type="GO" id="GO:0005524">
    <property type="term" value="F:ATP binding"/>
    <property type="evidence" value="ECO:0007669"/>
    <property type="project" value="UniProtKB-KW"/>
</dbReference>
<evidence type="ECO:0000256" key="6">
    <source>
        <dbReference type="ARBA" id="ARBA00023029"/>
    </source>
</evidence>
<keyword evidence="5" id="KW-0067">ATP-binding</keyword>
<dbReference type="GO" id="GO:0003918">
    <property type="term" value="F:DNA topoisomerase type II (double strand cut, ATP-hydrolyzing) activity"/>
    <property type="evidence" value="ECO:0007669"/>
    <property type="project" value="UniProtKB-EC"/>
</dbReference>
<evidence type="ECO:0000256" key="8">
    <source>
        <dbReference type="ARBA" id="ARBA00023235"/>
    </source>
</evidence>
<dbReference type="GO" id="GO:0000712">
    <property type="term" value="P:resolution of meiotic recombination intermediates"/>
    <property type="evidence" value="ECO:0007669"/>
    <property type="project" value="TreeGrafter"/>
</dbReference>
<dbReference type="SUPFAM" id="SSF56719">
    <property type="entry name" value="Type II DNA topoisomerase"/>
    <property type="match status" value="1"/>
</dbReference>
<accession>A0A0L0UI60</accession>
<organism evidence="10 11">
    <name type="scientific">Puccinia striiformis f. sp. tritici PST-78</name>
    <dbReference type="NCBI Taxonomy" id="1165861"/>
    <lineage>
        <taxon>Eukaryota</taxon>
        <taxon>Fungi</taxon>
        <taxon>Dikarya</taxon>
        <taxon>Basidiomycota</taxon>
        <taxon>Pucciniomycotina</taxon>
        <taxon>Pucciniomycetes</taxon>
        <taxon>Pucciniales</taxon>
        <taxon>Pucciniaceae</taxon>
        <taxon>Puccinia</taxon>
    </lineage>
</organism>
<dbReference type="PANTHER" id="PTHR10169:SF38">
    <property type="entry name" value="DNA TOPOISOMERASE 2"/>
    <property type="match status" value="1"/>
</dbReference>